<dbReference type="GO" id="GO:0032543">
    <property type="term" value="P:mitochondrial translation"/>
    <property type="evidence" value="ECO:0007669"/>
    <property type="project" value="TreeGrafter"/>
</dbReference>
<keyword evidence="3" id="KW-1185">Reference proteome</keyword>
<dbReference type="Proteomes" id="UP001280581">
    <property type="component" value="Unassembled WGS sequence"/>
</dbReference>
<dbReference type="GO" id="GO:0005739">
    <property type="term" value="C:mitochondrion"/>
    <property type="evidence" value="ECO:0007669"/>
    <property type="project" value="TreeGrafter"/>
</dbReference>
<dbReference type="InterPro" id="IPR036113">
    <property type="entry name" value="Asp/Glu-ADT_sf_sub_c"/>
</dbReference>
<dbReference type="GO" id="GO:0030956">
    <property type="term" value="C:glutamyl-tRNA(Gln) amidotransferase complex"/>
    <property type="evidence" value="ECO:0007669"/>
    <property type="project" value="TreeGrafter"/>
</dbReference>
<comment type="caution">
    <text evidence="2">The sequence shown here is derived from an EMBL/GenBank/DDBJ whole genome shotgun (WGS) entry which is preliminary data.</text>
</comment>
<dbReference type="InterPro" id="IPR003837">
    <property type="entry name" value="GatC"/>
</dbReference>
<dbReference type="AlphaFoldDB" id="A0AAN6M2Q9"/>
<evidence type="ECO:0000259" key="1">
    <source>
        <dbReference type="Pfam" id="PF20978"/>
    </source>
</evidence>
<reference evidence="2 3" key="1">
    <citation type="submission" date="2021-02" db="EMBL/GenBank/DDBJ databases">
        <title>Genome assembly of Pseudopithomyces chartarum.</title>
        <authorList>
            <person name="Jauregui R."/>
            <person name="Singh J."/>
            <person name="Voisey C."/>
        </authorList>
    </citation>
    <scope>NUCLEOTIDE SEQUENCE [LARGE SCALE GENOMIC DNA]</scope>
    <source>
        <strain evidence="2 3">AGR01</strain>
    </source>
</reference>
<dbReference type="PANTHER" id="PTHR15004:SF0">
    <property type="entry name" value="GLUTAMYL-TRNA(GLN) AMIDOTRANSFERASE SUBUNIT C, MITOCHONDRIAL"/>
    <property type="match status" value="1"/>
</dbReference>
<feature type="domain" description="Glutamyl-tRNA amidotransferase complex subunit Gta3" evidence="1">
    <location>
        <begin position="81"/>
        <end position="134"/>
    </location>
</feature>
<protein>
    <recommendedName>
        <fullName evidence="1">Glutamyl-tRNA amidotransferase complex subunit Gta3 domain-containing protein</fullName>
    </recommendedName>
</protein>
<dbReference type="SUPFAM" id="SSF141000">
    <property type="entry name" value="Glu-tRNAGln amidotransferase C subunit"/>
    <property type="match status" value="1"/>
</dbReference>
<dbReference type="PANTHER" id="PTHR15004">
    <property type="entry name" value="GLUTAMYL-TRNA(GLN) AMIDOTRANSFERASE SUBUNIT C, MITOCHONDRIAL"/>
    <property type="match status" value="1"/>
</dbReference>
<dbReference type="EMBL" id="WVTA01000003">
    <property type="protein sequence ID" value="KAK3215290.1"/>
    <property type="molecule type" value="Genomic_DNA"/>
</dbReference>
<sequence length="210" mass="23595">MLFRHVFSRPGNVLRHTPPPSALLHTSARLAWQKDSSTPVSKPVNIEDVEALLDSKPTWDIESLLPPETVANEPKDAAEVPKITTSQLHHLLRLSALPLPKSQEEEDRMLSTLRDQLHFVGKVQQVDTTGVEPLKAIRDETAAAEQEQTITLETLKDALAKEKVIGKHYKRIQRDTTPVDASDVENWDVLGSAERKLGRYFVVESERAQE</sequence>
<proteinExistence type="predicted"/>
<accession>A0AAN6M2Q9</accession>
<gene>
    <name evidence="2" type="ORF">GRF29_19g2794730</name>
</gene>
<dbReference type="InterPro" id="IPR049545">
    <property type="entry name" value="Gta3_dom"/>
</dbReference>
<organism evidence="2 3">
    <name type="scientific">Pseudopithomyces chartarum</name>
    <dbReference type="NCBI Taxonomy" id="1892770"/>
    <lineage>
        <taxon>Eukaryota</taxon>
        <taxon>Fungi</taxon>
        <taxon>Dikarya</taxon>
        <taxon>Ascomycota</taxon>
        <taxon>Pezizomycotina</taxon>
        <taxon>Dothideomycetes</taxon>
        <taxon>Pleosporomycetidae</taxon>
        <taxon>Pleosporales</taxon>
        <taxon>Massarineae</taxon>
        <taxon>Didymosphaeriaceae</taxon>
        <taxon>Pseudopithomyces</taxon>
    </lineage>
</organism>
<name>A0AAN6M2Q9_9PLEO</name>
<evidence type="ECO:0000313" key="2">
    <source>
        <dbReference type="EMBL" id="KAK3215290.1"/>
    </source>
</evidence>
<dbReference type="GO" id="GO:0006450">
    <property type="term" value="P:regulation of translational fidelity"/>
    <property type="evidence" value="ECO:0007669"/>
    <property type="project" value="InterPro"/>
</dbReference>
<dbReference type="GO" id="GO:0070681">
    <property type="term" value="P:glutaminyl-tRNAGln biosynthesis via transamidation"/>
    <property type="evidence" value="ECO:0007669"/>
    <property type="project" value="TreeGrafter"/>
</dbReference>
<evidence type="ECO:0000313" key="3">
    <source>
        <dbReference type="Proteomes" id="UP001280581"/>
    </source>
</evidence>
<dbReference type="Pfam" id="PF20978">
    <property type="entry name" value="Gta3"/>
    <property type="match status" value="1"/>
</dbReference>